<keyword evidence="2" id="KW-0812">Transmembrane</keyword>
<dbReference type="GO" id="GO:0016137">
    <property type="term" value="P:glycoside metabolic process"/>
    <property type="evidence" value="ECO:0007669"/>
    <property type="project" value="UniProtKB-ARBA"/>
</dbReference>
<dbReference type="GO" id="GO:0016811">
    <property type="term" value="F:hydrolase activity, acting on carbon-nitrogen (but not peptide) bonds, in linear amides"/>
    <property type="evidence" value="ECO:0007669"/>
    <property type="project" value="TreeGrafter"/>
</dbReference>
<dbReference type="InterPro" id="IPR003737">
    <property type="entry name" value="GlcNAc_PI_deacetylase-related"/>
</dbReference>
<comment type="caution">
    <text evidence="3">The sequence shown here is derived from an EMBL/GenBank/DDBJ whole genome shotgun (WGS) entry which is preliminary data.</text>
</comment>
<keyword evidence="2" id="KW-1133">Transmembrane helix</keyword>
<feature type="transmembrane region" description="Helical" evidence="2">
    <location>
        <begin position="20"/>
        <end position="45"/>
    </location>
</feature>
<dbReference type="AlphaFoldDB" id="S2WG26"/>
<evidence type="ECO:0008006" key="5">
    <source>
        <dbReference type="Google" id="ProtNLM"/>
    </source>
</evidence>
<keyword evidence="4" id="KW-1185">Reference proteome</keyword>
<evidence type="ECO:0000256" key="1">
    <source>
        <dbReference type="ARBA" id="ARBA00022833"/>
    </source>
</evidence>
<dbReference type="Gene3D" id="3.40.50.10320">
    <property type="entry name" value="LmbE-like"/>
    <property type="match status" value="1"/>
</dbReference>
<dbReference type="OrthoDB" id="3514174at2"/>
<name>S2WG26_9ACTO</name>
<dbReference type="HOGENOM" id="CLU_049311_5_0_11"/>
<dbReference type="InterPro" id="IPR024078">
    <property type="entry name" value="LmbE-like_dom_sf"/>
</dbReference>
<evidence type="ECO:0000313" key="4">
    <source>
        <dbReference type="Proteomes" id="UP000014393"/>
    </source>
</evidence>
<dbReference type="Proteomes" id="UP000014393">
    <property type="component" value="Unassembled WGS sequence"/>
</dbReference>
<evidence type="ECO:0000313" key="3">
    <source>
        <dbReference type="EMBL" id="EPD26874.1"/>
    </source>
</evidence>
<sequence length="321" mass="34047">MREFSLPPHRDINTGRNTGAMTISMNALLAVLLLVAALSVVLLETSVRRRIRAFRPLQLFTLGSAFLLVPANIALLGGNAPANLERWVSLGSVAALATQLLLLVSGWIPVGAAAPTRRILAVGAHPDDLELACGGTLARLADAGHEIHAIVAADGAVGGNAGERAGEARRAGTFLGVTSLRTLGLPDTCLAEHENTLTAAIEEKIRTLNPDIIFTHSAHDQHQDHTAVHRATMRAGRRHPAILCYESPSATANFSPQVFVDITEYTGVKSAGVAIHADQMDKPYMAGDVLTAKANFRGEQAKMEAAEAFEAVRIPAFRGVL</sequence>
<dbReference type="STRING" id="59505.FB03_00380"/>
<evidence type="ECO:0000256" key="2">
    <source>
        <dbReference type="SAM" id="Phobius"/>
    </source>
</evidence>
<keyword evidence="2" id="KW-0472">Membrane</keyword>
<proteinExistence type="predicted"/>
<dbReference type="SUPFAM" id="SSF102588">
    <property type="entry name" value="LmbE-like"/>
    <property type="match status" value="1"/>
</dbReference>
<reference evidence="3 4" key="1">
    <citation type="submission" date="2013-05" db="EMBL/GenBank/DDBJ databases">
        <title>The Genome Sequence of Actinobaculum schaalii FB123-CNA2.</title>
        <authorList>
            <consortium name="The Broad Institute Genomics Platform"/>
            <person name="Earl A."/>
            <person name="Ward D."/>
            <person name="Feldgarden M."/>
            <person name="Gevers D."/>
            <person name="Saerens B."/>
            <person name="Vaneechoutte M."/>
            <person name="Walker B."/>
            <person name="Young S."/>
            <person name="Zeng Q."/>
            <person name="Gargeya S."/>
            <person name="Fitzgerald M."/>
            <person name="Haas B."/>
            <person name="Abouelleil A."/>
            <person name="Allen A.W."/>
            <person name="Alvarado L."/>
            <person name="Arachchi H.M."/>
            <person name="Berlin A.M."/>
            <person name="Chapman S.B."/>
            <person name="Gainer-Dewar J."/>
            <person name="Goldberg J."/>
            <person name="Griggs A."/>
            <person name="Gujja S."/>
            <person name="Hansen M."/>
            <person name="Howarth C."/>
            <person name="Imamovic A."/>
            <person name="Ireland A."/>
            <person name="Larimer J."/>
            <person name="McCowan C."/>
            <person name="Murphy C."/>
            <person name="Pearson M."/>
            <person name="Poon T.W."/>
            <person name="Priest M."/>
            <person name="Roberts A."/>
            <person name="Saif S."/>
            <person name="Shea T."/>
            <person name="Sisk P."/>
            <person name="Sykes S."/>
            <person name="Wortman J."/>
            <person name="Nusbaum C."/>
            <person name="Birren B."/>
        </authorList>
    </citation>
    <scope>NUCLEOTIDE SEQUENCE [LARGE SCALE GENOMIC DNA]</scope>
    <source>
        <strain evidence="3 4">FB123-CNA-2</strain>
    </source>
</reference>
<dbReference type="PANTHER" id="PTHR12993:SF11">
    <property type="entry name" value="N-ACETYLGLUCOSAMINYL-PHOSPHATIDYLINOSITOL DE-N-ACETYLASE"/>
    <property type="match status" value="1"/>
</dbReference>
<gene>
    <name evidence="3" type="ORF">HMPREF9237_00808</name>
</gene>
<protein>
    <recommendedName>
        <fullName evidence="5">PIG-L family deacetylase</fullName>
    </recommendedName>
</protein>
<accession>S2WG26</accession>
<dbReference type="PATRIC" id="fig|883067.3.peg.790"/>
<feature type="transmembrane region" description="Helical" evidence="2">
    <location>
        <begin position="87"/>
        <end position="110"/>
    </location>
</feature>
<organism evidence="3 4">
    <name type="scientific">Actinotignum schaalii FB123-CNA-2</name>
    <dbReference type="NCBI Taxonomy" id="883067"/>
    <lineage>
        <taxon>Bacteria</taxon>
        <taxon>Bacillati</taxon>
        <taxon>Actinomycetota</taxon>
        <taxon>Actinomycetes</taxon>
        <taxon>Actinomycetales</taxon>
        <taxon>Actinomycetaceae</taxon>
        <taxon>Actinotignum</taxon>
    </lineage>
</organism>
<dbReference type="eggNOG" id="COG2120">
    <property type="taxonomic scope" value="Bacteria"/>
</dbReference>
<dbReference type="PANTHER" id="PTHR12993">
    <property type="entry name" value="N-ACETYLGLUCOSAMINYL-PHOSPHATIDYLINOSITOL DE-N-ACETYLASE-RELATED"/>
    <property type="match status" value="1"/>
</dbReference>
<dbReference type="Pfam" id="PF02585">
    <property type="entry name" value="PIG-L"/>
    <property type="match status" value="1"/>
</dbReference>
<feature type="transmembrane region" description="Helical" evidence="2">
    <location>
        <begin position="57"/>
        <end position="75"/>
    </location>
</feature>
<keyword evidence="1" id="KW-0862">Zinc</keyword>
<dbReference type="EMBL" id="AGWM01000010">
    <property type="protein sequence ID" value="EPD26874.1"/>
    <property type="molecule type" value="Genomic_DNA"/>
</dbReference>